<dbReference type="RefSeq" id="WP_254090370.1">
    <property type="nucleotide sequence ID" value="NZ_JAHESC010000014.1"/>
</dbReference>
<dbReference type="Proteomes" id="UP001319180">
    <property type="component" value="Unassembled WGS sequence"/>
</dbReference>
<name>A0AAP2D7Y7_9BACT</name>
<evidence type="ECO:0000313" key="1">
    <source>
        <dbReference type="EMBL" id="MBT1687136.1"/>
    </source>
</evidence>
<organism evidence="1 2">
    <name type="scientific">Dawidia soli</name>
    <dbReference type="NCBI Taxonomy" id="2782352"/>
    <lineage>
        <taxon>Bacteria</taxon>
        <taxon>Pseudomonadati</taxon>
        <taxon>Bacteroidota</taxon>
        <taxon>Cytophagia</taxon>
        <taxon>Cytophagales</taxon>
        <taxon>Chryseotaleaceae</taxon>
        <taxon>Dawidia</taxon>
    </lineage>
</organism>
<dbReference type="EMBL" id="JAHESC010000014">
    <property type="protein sequence ID" value="MBT1687136.1"/>
    <property type="molecule type" value="Genomic_DNA"/>
</dbReference>
<comment type="caution">
    <text evidence="1">The sequence shown here is derived from an EMBL/GenBank/DDBJ whole genome shotgun (WGS) entry which is preliminary data.</text>
</comment>
<accession>A0AAP2D7Y7</accession>
<reference evidence="1 2" key="1">
    <citation type="submission" date="2021-05" db="EMBL/GenBank/DDBJ databases">
        <title>A Polyphasic approach of four new species of the genus Ohtaekwangia: Ohtaekwangia histidinii sp. nov., Ohtaekwangia cretensis sp. nov., Ohtaekwangia indiensis sp. nov., Ohtaekwangia reichenbachii sp. nov. from diverse environment.</title>
        <authorList>
            <person name="Octaviana S."/>
        </authorList>
    </citation>
    <scope>NUCLEOTIDE SEQUENCE [LARGE SCALE GENOMIC DNA]</scope>
    <source>
        <strain evidence="1 2">PWU37</strain>
    </source>
</reference>
<keyword evidence="2" id="KW-1185">Reference proteome</keyword>
<dbReference type="AlphaFoldDB" id="A0AAP2D7Y7"/>
<evidence type="ECO:0000313" key="2">
    <source>
        <dbReference type="Proteomes" id="UP001319180"/>
    </source>
</evidence>
<proteinExistence type="predicted"/>
<gene>
    <name evidence="1" type="ORF">KK078_11230</name>
</gene>
<sequence>MKMVSRVIGKGYVKVTFYTNEEWEERLAVDKMLGTNILAESKVEDIKDIREGMRTWDNYSQRFYSETSPHTFILEE</sequence>
<protein>
    <submittedName>
        <fullName evidence="1">Uncharacterized protein</fullName>
    </submittedName>
</protein>